<protein>
    <submittedName>
        <fullName evidence="2">Uncharacterized protein</fullName>
    </submittedName>
</protein>
<gene>
    <name evidence="2" type="ORF">AVEN_148936_1</name>
</gene>
<evidence type="ECO:0000256" key="1">
    <source>
        <dbReference type="SAM" id="MobiDB-lite"/>
    </source>
</evidence>
<organism evidence="2 3">
    <name type="scientific">Araneus ventricosus</name>
    <name type="common">Orbweaver spider</name>
    <name type="synonym">Epeira ventricosa</name>
    <dbReference type="NCBI Taxonomy" id="182803"/>
    <lineage>
        <taxon>Eukaryota</taxon>
        <taxon>Metazoa</taxon>
        <taxon>Ecdysozoa</taxon>
        <taxon>Arthropoda</taxon>
        <taxon>Chelicerata</taxon>
        <taxon>Arachnida</taxon>
        <taxon>Araneae</taxon>
        <taxon>Araneomorphae</taxon>
        <taxon>Entelegynae</taxon>
        <taxon>Araneoidea</taxon>
        <taxon>Araneidae</taxon>
        <taxon>Araneus</taxon>
    </lineage>
</organism>
<evidence type="ECO:0000313" key="3">
    <source>
        <dbReference type="Proteomes" id="UP000499080"/>
    </source>
</evidence>
<feature type="compositionally biased region" description="Polar residues" evidence="1">
    <location>
        <begin position="78"/>
        <end position="95"/>
    </location>
</feature>
<comment type="caution">
    <text evidence="2">The sequence shown here is derived from an EMBL/GenBank/DDBJ whole genome shotgun (WGS) entry which is preliminary data.</text>
</comment>
<evidence type="ECO:0000313" key="2">
    <source>
        <dbReference type="EMBL" id="GBM42606.1"/>
    </source>
</evidence>
<dbReference type="AlphaFoldDB" id="A0A4Y2FPW1"/>
<accession>A0A4Y2FPW1</accession>
<keyword evidence="3" id="KW-1185">Reference proteome</keyword>
<dbReference type="EMBL" id="BGPR01001000">
    <property type="protein sequence ID" value="GBM42606.1"/>
    <property type="molecule type" value="Genomic_DNA"/>
</dbReference>
<name>A0A4Y2FPW1_ARAVE</name>
<reference evidence="2 3" key="1">
    <citation type="journal article" date="2019" name="Sci. Rep.">
        <title>Orb-weaving spider Araneus ventricosus genome elucidates the spidroin gene catalogue.</title>
        <authorList>
            <person name="Kono N."/>
            <person name="Nakamura H."/>
            <person name="Ohtoshi R."/>
            <person name="Moran D.A.P."/>
            <person name="Shinohara A."/>
            <person name="Yoshida Y."/>
            <person name="Fujiwara M."/>
            <person name="Mori M."/>
            <person name="Tomita M."/>
            <person name="Arakawa K."/>
        </authorList>
    </citation>
    <scope>NUCLEOTIDE SEQUENCE [LARGE SCALE GENOMIC DNA]</scope>
</reference>
<feature type="region of interest" description="Disordered" evidence="1">
    <location>
        <begin position="76"/>
        <end position="116"/>
    </location>
</feature>
<dbReference type="Proteomes" id="UP000499080">
    <property type="component" value="Unassembled WGS sequence"/>
</dbReference>
<sequence>MDEQPLVVSGSEFGGMRDDKDSDEVIQSTEAKRRGFQNCGETRELEQASIFRAHGPIAALGRRSGVVLKFEKKGVGAQVSSSTSDHGLTSGTSLQAKDGDRPDITVIFPPPFVKWD</sequence>
<feature type="region of interest" description="Disordered" evidence="1">
    <location>
        <begin position="1"/>
        <end position="25"/>
    </location>
</feature>
<proteinExistence type="predicted"/>